<comment type="caution">
    <text evidence="3">The sequence shown here is derived from an EMBL/GenBank/DDBJ whole genome shotgun (WGS) entry which is preliminary data.</text>
</comment>
<accession>A0A2A2M1R7</accession>
<dbReference type="EMBL" id="LIAE01006227">
    <property type="protein sequence ID" value="PAV92370.1"/>
    <property type="molecule type" value="Genomic_DNA"/>
</dbReference>
<dbReference type="OrthoDB" id="10021790at2759"/>
<dbReference type="InterPro" id="IPR008258">
    <property type="entry name" value="Transglycosylase_SLT_dom_1"/>
</dbReference>
<feature type="region of interest" description="Disordered" evidence="1">
    <location>
        <begin position="1"/>
        <end position="27"/>
    </location>
</feature>
<dbReference type="PANTHER" id="PTHR37423:SF2">
    <property type="entry name" value="MEMBRANE-BOUND LYTIC MUREIN TRANSGLYCOSYLASE C"/>
    <property type="match status" value="1"/>
</dbReference>
<dbReference type="Gene3D" id="1.10.530.10">
    <property type="match status" value="1"/>
</dbReference>
<evidence type="ECO:0000259" key="2">
    <source>
        <dbReference type="Pfam" id="PF01464"/>
    </source>
</evidence>
<dbReference type="Proteomes" id="UP000218231">
    <property type="component" value="Unassembled WGS sequence"/>
</dbReference>
<organism evidence="3 4">
    <name type="scientific">Diploscapter pachys</name>
    <dbReference type="NCBI Taxonomy" id="2018661"/>
    <lineage>
        <taxon>Eukaryota</taxon>
        <taxon>Metazoa</taxon>
        <taxon>Ecdysozoa</taxon>
        <taxon>Nematoda</taxon>
        <taxon>Chromadorea</taxon>
        <taxon>Rhabditida</taxon>
        <taxon>Rhabditina</taxon>
        <taxon>Rhabditomorpha</taxon>
        <taxon>Rhabditoidea</taxon>
        <taxon>Rhabditidae</taxon>
        <taxon>Diploscapter</taxon>
    </lineage>
</organism>
<evidence type="ECO:0000313" key="4">
    <source>
        <dbReference type="Proteomes" id="UP000218231"/>
    </source>
</evidence>
<dbReference type="SUPFAM" id="SSF53955">
    <property type="entry name" value="Lysozyme-like"/>
    <property type="match status" value="1"/>
</dbReference>
<protein>
    <recommendedName>
        <fullName evidence="2">Transglycosylase SLT domain-containing protein</fullName>
    </recommendedName>
</protein>
<dbReference type="AlphaFoldDB" id="A0A2A2M1R7"/>
<dbReference type="STRING" id="2018661.A0A2A2M1R7"/>
<dbReference type="InterPro" id="IPR023346">
    <property type="entry name" value="Lysozyme-like_dom_sf"/>
</dbReference>
<name>A0A2A2M1R7_9BILA</name>
<dbReference type="CDD" id="cd00254">
    <property type="entry name" value="LT-like"/>
    <property type="match status" value="1"/>
</dbReference>
<feature type="domain" description="Transglycosylase SLT" evidence="2">
    <location>
        <begin position="135"/>
        <end position="223"/>
    </location>
</feature>
<gene>
    <name evidence="3" type="ORF">WR25_06304</name>
</gene>
<dbReference type="Pfam" id="PF01464">
    <property type="entry name" value="SLT"/>
    <property type="match status" value="1"/>
</dbReference>
<sequence>MGGMQAPPAGPGNGPAAQPASLPATMTSAPEIPGFAVHDLSRRYVEYRMANELRGGVESPAPPPVDTGIASPPPLIAAASPISVPFWMQPTSTVPSIVPTIFTPGCGPAGYRPSGILGREAEARRAGLYAQMSAIACEHGIPVGLFDAVIMRESRYDPAALSPKRAYGLTQLMPATADGLGVNRFDIIGNLRGGARYLREQLDHFGQVHLALAAYNAGPGRVRGGRIPRIAETEGYVANILTNWSRLSWGGRVTTVQATSPRASALPAGMTRVSMTTF</sequence>
<keyword evidence="4" id="KW-1185">Reference proteome</keyword>
<evidence type="ECO:0000313" key="3">
    <source>
        <dbReference type="EMBL" id="PAV92370.1"/>
    </source>
</evidence>
<reference evidence="3 4" key="1">
    <citation type="journal article" date="2017" name="Curr. Biol.">
        <title>Genome architecture and evolution of a unichromosomal asexual nematode.</title>
        <authorList>
            <person name="Fradin H."/>
            <person name="Zegar C."/>
            <person name="Gutwein M."/>
            <person name="Lucas J."/>
            <person name="Kovtun M."/>
            <person name="Corcoran D."/>
            <person name="Baugh L.R."/>
            <person name="Kiontke K."/>
            <person name="Gunsalus K."/>
            <person name="Fitch D.H."/>
            <person name="Piano F."/>
        </authorList>
    </citation>
    <scope>NUCLEOTIDE SEQUENCE [LARGE SCALE GENOMIC DNA]</scope>
    <source>
        <strain evidence="3">PF1309</strain>
    </source>
</reference>
<proteinExistence type="predicted"/>
<evidence type="ECO:0000256" key="1">
    <source>
        <dbReference type="SAM" id="MobiDB-lite"/>
    </source>
</evidence>
<dbReference type="PANTHER" id="PTHR37423">
    <property type="entry name" value="SOLUBLE LYTIC MUREIN TRANSGLYCOSYLASE-RELATED"/>
    <property type="match status" value="1"/>
</dbReference>